<organism evidence="1 2">
    <name type="scientific">Streptomyces niveus</name>
    <name type="common">Streptomyces spheroides</name>
    <dbReference type="NCBI Taxonomy" id="193462"/>
    <lineage>
        <taxon>Bacteria</taxon>
        <taxon>Bacillati</taxon>
        <taxon>Actinomycetota</taxon>
        <taxon>Actinomycetes</taxon>
        <taxon>Kitasatosporales</taxon>
        <taxon>Streptomycetaceae</taxon>
        <taxon>Streptomyces</taxon>
    </lineage>
</organism>
<protein>
    <submittedName>
        <fullName evidence="1">Uncharacterized protein</fullName>
    </submittedName>
</protein>
<name>A0ABZ2A7R3_STRNV</name>
<evidence type="ECO:0000313" key="1">
    <source>
        <dbReference type="EMBL" id="WUX54441.1"/>
    </source>
</evidence>
<dbReference type="EMBL" id="CP109495">
    <property type="protein sequence ID" value="WUX54441.1"/>
    <property type="molecule type" value="Genomic_DNA"/>
</dbReference>
<reference evidence="1" key="1">
    <citation type="submission" date="2022-10" db="EMBL/GenBank/DDBJ databases">
        <title>The complete genomes of actinobacterial strains from the NBC collection.</title>
        <authorList>
            <person name="Joergensen T.S."/>
            <person name="Alvarez Arevalo M."/>
            <person name="Sterndorff E.B."/>
            <person name="Faurdal D."/>
            <person name="Vuksanovic O."/>
            <person name="Mourched A.-S."/>
            <person name="Charusanti P."/>
            <person name="Shaw S."/>
            <person name="Blin K."/>
            <person name="Weber T."/>
        </authorList>
    </citation>
    <scope>NUCLEOTIDE SEQUENCE</scope>
    <source>
        <strain evidence="1">NBC_01432</strain>
    </source>
</reference>
<dbReference type="RefSeq" id="WP_329078060.1">
    <property type="nucleotide sequence ID" value="NZ_CP109495.1"/>
</dbReference>
<evidence type="ECO:0000313" key="2">
    <source>
        <dbReference type="Proteomes" id="UP001432209"/>
    </source>
</evidence>
<gene>
    <name evidence="1" type="ORF">OG442_24435</name>
</gene>
<proteinExistence type="predicted"/>
<sequence length="81" mass="9236">MRNVRWWRRRLPSRAERLVYPLWHVGHQNEAGDDGDALAYQAWSYSTADGRRQATVGLTSKRPADPADAVHALLDDAFCDQ</sequence>
<keyword evidence="2" id="KW-1185">Reference proteome</keyword>
<accession>A0ABZ2A7R3</accession>
<dbReference type="Proteomes" id="UP001432209">
    <property type="component" value="Chromosome"/>
</dbReference>